<feature type="region of interest" description="Disordered" evidence="1">
    <location>
        <begin position="732"/>
        <end position="782"/>
    </location>
</feature>
<dbReference type="Gene3D" id="1.10.8.10">
    <property type="entry name" value="DNA helicase RuvA subunit, C-terminal domain"/>
    <property type="match status" value="1"/>
</dbReference>
<evidence type="ECO:0008006" key="6">
    <source>
        <dbReference type="Google" id="ProtNLM"/>
    </source>
</evidence>
<feature type="region of interest" description="Disordered" evidence="1">
    <location>
        <begin position="406"/>
        <end position="499"/>
    </location>
</feature>
<dbReference type="SUPFAM" id="SSF46934">
    <property type="entry name" value="UBA-like"/>
    <property type="match status" value="1"/>
</dbReference>
<feature type="compositionally biased region" description="Polar residues" evidence="1">
    <location>
        <begin position="406"/>
        <end position="418"/>
    </location>
</feature>
<evidence type="ECO:0000313" key="4">
    <source>
        <dbReference type="EMBL" id="CAK9439739.1"/>
    </source>
</evidence>
<dbReference type="RefSeq" id="XP_066830777.1">
    <property type="nucleotide sequence ID" value="XM_066973993.1"/>
</dbReference>
<feature type="region of interest" description="Disordered" evidence="1">
    <location>
        <begin position="36"/>
        <end position="123"/>
    </location>
</feature>
<name>A0ABP0ZTY0_9ASCO</name>
<evidence type="ECO:0000256" key="1">
    <source>
        <dbReference type="SAM" id="MobiDB-lite"/>
    </source>
</evidence>
<protein>
    <recommendedName>
        <fullName evidence="6">Ubiquitin-like domain-containing protein</fullName>
    </recommendedName>
</protein>
<feature type="region of interest" description="Disordered" evidence="1">
    <location>
        <begin position="337"/>
        <end position="362"/>
    </location>
</feature>
<feature type="compositionally biased region" description="Gly residues" evidence="1">
    <location>
        <begin position="733"/>
        <end position="750"/>
    </location>
</feature>
<dbReference type="Pfam" id="PF23195">
    <property type="entry name" value="UBQLN1"/>
    <property type="match status" value="1"/>
</dbReference>
<proteinExistence type="predicted"/>
<dbReference type="CDD" id="cd14324">
    <property type="entry name" value="UBA_Dsk2p_like"/>
    <property type="match status" value="1"/>
</dbReference>
<feature type="compositionally biased region" description="Polar residues" evidence="1">
    <location>
        <begin position="305"/>
        <end position="317"/>
    </location>
</feature>
<dbReference type="PROSITE" id="PS50030">
    <property type="entry name" value="UBA"/>
    <property type="match status" value="1"/>
</dbReference>
<dbReference type="InterPro" id="IPR000626">
    <property type="entry name" value="Ubiquitin-like_dom"/>
</dbReference>
<gene>
    <name evidence="4" type="ORF">LODBEIA_P38390</name>
</gene>
<dbReference type="SUPFAM" id="SSF54236">
    <property type="entry name" value="Ubiquitin-like"/>
    <property type="match status" value="1"/>
</dbReference>
<dbReference type="PROSITE" id="PS50053">
    <property type="entry name" value="UBIQUITIN_2"/>
    <property type="match status" value="1"/>
</dbReference>
<evidence type="ECO:0000313" key="5">
    <source>
        <dbReference type="Proteomes" id="UP001497383"/>
    </source>
</evidence>
<keyword evidence="5" id="KW-1185">Reference proteome</keyword>
<feature type="region of interest" description="Disordered" evidence="1">
    <location>
        <begin position="292"/>
        <end position="317"/>
    </location>
</feature>
<feature type="compositionally biased region" description="Basic residues" evidence="1">
    <location>
        <begin position="465"/>
        <end position="477"/>
    </location>
</feature>
<dbReference type="Pfam" id="PF00627">
    <property type="entry name" value="UBA"/>
    <property type="match status" value="1"/>
</dbReference>
<evidence type="ECO:0000259" key="2">
    <source>
        <dbReference type="PROSITE" id="PS50030"/>
    </source>
</evidence>
<dbReference type="PANTHER" id="PTHR10677:SF3">
    <property type="entry name" value="FI07626P-RELATED"/>
    <property type="match status" value="1"/>
</dbReference>
<feature type="domain" description="UBA" evidence="2">
    <location>
        <begin position="829"/>
        <end position="873"/>
    </location>
</feature>
<sequence>MSLVQSIFSDKPTSYSSTCHIRARSFELMKEAKQFKASSKRSLSDDLLLPPNKRSRTAPPSPPYELKSKIGLNTNSDSLANSSDKSVAPNSQQLRSRSLSPSRQVSNVLPPTKSPLNTPASSPEFAKIKLPSISASFTSSRPSSSIVKPQLPKLEPILIPTVSLDYYDTYKPNDENWRYELLDKITKESKHFHLNQYNYLNKNSIKTKPTFDSKISFKLQHSSSSPNKFTLNPQVSLANNNNNNNSSKNKTINFPFESNYTYLNQTYLKDVQQYPEYLELAKSLITLSKTRANSSSSSHEHENVISETSPKTPVNSHSSIYPCPEFQQDNSMPLASHQTPTIATLPPVGPCSSSIRTPIERPSLPSIRQSFNNLQDDHLYSQSHRPSRPQLGHFTLQQKPVYYPQTLPQQMSPHNSHPPSEIISHNFVPSSPPSAKVKSRSNSSKSSPKAQYNQSHSSSSNSSNHHYHHHQNARRNCLHTPKQKQEEQTKKQIRRARYDKKMPEITVTIKSSGDTRLQLTFDPSITVLQLKELIGEKESTPVAGQRLIYSGKVLKDDQTVESYKVQDSHTIHLVKGSKASSSTPATSTAAANASASANTSTNASSAPNASQPASNVPSNIAAGQGSFNPLADLTGARYAGYTQLPSASLFGPDGGMNSNLPNEDQMNEMMSNPLFQEQMNSMLSNPQMLDFLIQQNPQLRALGPQARQMLQSPLFRQMLTNPELMRSAMQMGRQGGAGGAAGGNIFGGGDNPLFPAPGANPTVERTTSENASGGNQTSNTTGAEQANAANPFAGLFPGGVSPVDPMAFFGGAAGTGANPFASTPPDNRPPEERYESQLRQLNDMGFFDFDRNIEALRRTGGSVQGAIEYLLNSS</sequence>
<dbReference type="Gene3D" id="3.10.20.90">
    <property type="entry name" value="Phosphatidylinositol 3-kinase Catalytic Subunit, Chain A, domain 1"/>
    <property type="match status" value="1"/>
</dbReference>
<dbReference type="SMART" id="SM00165">
    <property type="entry name" value="UBA"/>
    <property type="match status" value="1"/>
</dbReference>
<dbReference type="SMART" id="SM00213">
    <property type="entry name" value="UBQ"/>
    <property type="match status" value="1"/>
</dbReference>
<dbReference type="CDD" id="cd16106">
    <property type="entry name" value="Ubl_Dsk2p_like"/>
    <property type="match status" value="1"/>
</dbReference>
<dbReference type="PANTHER" id="PTHR10677">
    <property type="entry name" value="UBIQUILIN"/>
    <property type="match status" value="1"/>
</dbReference>
<feature type="compositionally biased region" description="Polar residues" evidence="1">
    <location>
        <begin position="763"/>
        <end position="782"/>
    </location>
</feature>
<dbReference type="InterPro" id="IPR029071">
    <property type="entry name" value="Ubiquitin-like_domsf"/>
</dbReference>
<feature type="region of interest" description="Disordered" evidence="1">
    <location>
        <begin position="574"/>
        <end position="617"/>
    </location>
</feature>
<feature type="compositionally biased region" description="Low complexity" evidence="1">
    <location>
        <begin position="579"/>
        <end position="617"/>
    </location>
</feature>
<dbReference type="EMBL" id="OZ022408">
    <property type="protein sequence ID" value="CAK9439739.1"/>
    <property type="molecule type" value="Genomic_DNA"/>
</dbReference>
<dbReference type="Proteomes" id="UP001497383">
    <property type="component" value="Chromosome 4"/>
</dbReference>
<dbReference type="PRINTS" id="PR00348">
    <property type="entry name" value="UBIQUITIN"/>
</dbReference>
<evidence type="ECO:0000259" key="3">
    <source>
        <dbReference type="PROSITE" id="PS50053"/>
    </source>
</evidence>
<feature type="compositionally biased region" description="Low complexity" evidence="1">
    <location>
        <begin position="433"/>
        <end position="464"/>
    </location>
</feature>
<dbReference type="InterPro" id="IPR015496">
    <property type="entry name" value="Ubiquilin"/>
</dbReference>
<accession>A0ABP0ZTY0</accession>
<feature type="domain" description="Ubiquitin-like" evidence="3">
    <location>
        <begin position="505"/>
        <end position="574"/>
    </location>
</feature>
<dbReference type="InterPro" id="IPR019956">
    <property type="entry name" value="Ubiquitin_dom"/>
</dbReference>
<dbReference type="GeneID" id="92209035"/>
<feature type="compositionally biased region" description="Low complexity" evidence="1">
    <location>
        <begin position="89"/>
        <end position="107"/>
    </location>
</feature>
<reference evidence="4 5" key="1">
    <citation type="submission" date="2024-03" db="EMBL/GenBank/DDBJ databases">
        <authorList>
            <person name="Brejova B."/>
        </authorList>
    </citation>
    <scope>NUCLEOTIDE SEQUENCE [LARGE SCALE GENOMIC DNA]</scope>
    <source>
        <strain evidence="4 5">CBS 14171</strain>
    </source>
</reference>
<dbReference type="Pfam" id="PF00240">
    <property type="entry name" value="ubiquitin"/>
    <property type="match status" value="1"/>
</dbReference>
<dbReference type="InterPro" id="IPR015940">
    <property type="entry name" value="UBA"/>
</dbReference>
<dbReference type="InterPro" id="IPR009060">
    <property type="entry name" value="UBA-like_sf"/>
</dbReference>
<feature type="compositionally biased region" description="Polar residues" evidence="1">
    <location>
        <begin position="71"/>
        <end position="85"/>
    </location>
</feature>
<organism evidence="4 5">
    <name type="scientific">Lodderomyces beijingensis</name>
    <dbReference type="NCBI Taxonomy" id="1775926"/>
    <lineage>
        <taxon>Eukaryota</taxon>
        <taxon>Fungi</taxon>
        <taxon>Dikarya</taxon>
        <taxon>Ascomycota</taxon>
        <taxon>Saccharomycotina</taxon>
        <taxon>Pichiomycetes</taxon>
        <taxon>Debaryomycetaceae</taxon>
        <taxon>Candida/Lodderomyces clade</taxon>
        <taxon>Lodderomyces</taxon>
    </lineage>
</organism>